<sequence>MRTAIALVSVLIALSGMPARAADNVHLFGALVAEPCVIAPGDEEIALDFGTVVDKYLYQHTRTQGESFDIRLTECDLSLGKTVKVTFSGTESAALPGLLAVDGVSGIAIGLETPAAKPVPLNEASDGVSLQTGSSRVSLKAYVKGEPSAIVNRTIGRGAFSAVATFGLEYE</sequence>
<dbReference type="Pfam" id="PF00419">
    <property type="entry name" value="Fimbrial"/>
    <property type="match status" value="1"/>
</dbReference>
<comment type="caution">
    <text evidence="4">The sequence shown here is derived from an EMBL/GenBank/DDBJ whole genome shotgun (WGS) entry which is preliminary data.</text>
</comment>
<accession>A0AAP8TXA6</accession>
<protein>
    <submittedName>
        <fullName evidence="4">Exotoxin</fullName>
    </submittedName>
    <submittedName>
        <fullName evidence="3">Fimbrial protein</fullName>
    </submittedName>
</protein>
<dbReference type="InterPro" id="IPR036937">
    <property type="entry name" value="Adhesion_dom_fimbrial_sf"/>
</dbReference>
<dbReference type="GO" id="GO:0043709">
    <property type="term" value="P:cell adhesion involved in single-species biofilm formation"/>
    <property type="evidence" value="ECO:0007669"/>
    <property type="project" value="TreeGrafter"/>
</dbReference>
<keyword evidence="1" id="KW-0732">Signal</keyword>
<dbReference type="InterPro" id="IPR050263">
    <property type="entry name" value="Bact_Fimbrial_Adh_Pro"/>
</dbReference>
<evidence type="ECO:0000259" key="2">
    <source>
        <dbReference type="Pfam" id="PF00419"/>
    </source>
</evidence>
<evidence type="ECO:0000313" key="4">
    <source>
        <dbReference type="EMBL" id="POP17619.1"/>
    </source>
</evidence>
<dbReference type="AlphaFoldDB" id="A0AAP8TXA6"/>
<dbReference type="PANTHER" id="PTHR33420">
    <property type="entry name" value="FIMBRIAL SUBUNIT ELFA-RELATED"/>
    <property type="match status" value="1"/>
</dbReference>
<dbReference type="InterPro" id="IPR008966">
    <property type="entry name" value="Adhesion_dom_sf"/>
</dbReference>
<proteinExistence type="predicted"/>
<feature type="signal peptide" evidence="1">
    <location>
        <begin position="1"/>
        <end position="21"/>
    </location>
</feature>
<dbReference type="SUPFAM" id="SSF49401">
    <property type="entry name" value="Bacterial adhesins"/>
    <property type="match status" value="1"/>
</dbReference>
<evidence type="ECO:0000256" key="1">
    <source>
        <dbReference type="SAM" id="SignalP"/>
    </source>
</evidence>
<name>A0AAP8TXA6_SERMA</name>
<feature type="domain" description="Fimbrial-type adhesion" evidence="2">
    <location>
        <begin position="29"/>
        <end position="170"/>
    </location>
</feature>
<dbReference type="RefSeq" id="WP_103681891.1">
    <property type="nucleotide sequence ID" value="NZ_JBQPLU010000018.1"/>
</dbReference>
<dbReference type="EMBL" id="PQGI01000006">
    <property type="protein sequence ID" value="POP17619.1"/>
    <property type="molecule type" value="Genomic_DNA"/>
</dbReference>
<dbReference type="InterPro" id="IPR000259">
    <property type="entry name" value="Adhesion_dom_fimbrial"/>
</dbReference>
<evidence type="ECO:0000313" key="3">
    <source>
        <dbReference type="EMBL" id="MEX3185313.1"/>
    </source>
</evidence>
<dbReference type="GO" id="GO:0009289">
    <property type="term" value="C:pilus"/>
    <property type="evidence" value="ECO:0007669"/>
    <property type="project" value="InterPro"/>
</dbReference>
<dbReference type="Gene3D" id="2.60.40.1090">
    <property type="entry name" value="Fimbrial-type adhesion domain"/>
    <property type="match status" value="1"/>
</dbReference>
<dbReference type="Proteomes" id="UP000237365">
    <property type="component" value="Unassembled WGS sequence"/>
</dbReference>
<reference evidence="3 5" key="2">
    <citation type="submission" date="2024-07" db="EMBL/GenBank/DDBJ databases">
        <title>Making a pathogen? Evaluating the impact of protist predation on the evolution of virulence in Serratia marcescens.</title>
        <authorList>
            <person name="Hopkins H."/>
            <person name="Lopezguerra C."/>
            <person name="Lau M.-J."/>
        </authorList>
    </citation>
    <scope>NUCLEOTIDE SEQUENCE [LARGE SCALE GENOMIC DNA]</scope>
    <source>
        <strain evidence="3 5">KZ19</strain>
    </source>
</reference>
<dbReference type="PANTHER" id="PTHR33420:SF9">
    <property type="entry name" value="MINOR FIMBRIAL SUBUNIT"/>
    <property type="match status" value="1"/>
</dbReference>
<dbReference type="EMBL" id="PQGI02000001">
    <property type="protein sequence ID" value="MEX3185313.1"/>
    <property type="molecule type" value="Genomic_DNA"/>
</dbReference>
<feature type="chain" id="PRO_5042838015" evidence="1">
    <location>
        <begin position="22"/>
        <end position="171"/>
    </location>
</feature>
<reference evidence="4" key="1">
    <citation type="submission" date="2018-01" db="EMBL/GenBank/DDBJ databases">
        <title>The opportunistic pathogen Serratia marcescens is an overlooked threat to honeybees.</title>
        <authorList>
            <person name="Raymann K."/>
            <person name="Shaffer Z."/>
            <person name="Coon K."/>
            <person name="Salisbury S."/>
            <person name="Moran N.A."/>
        </authorList>
    </citation>
    <scope>NUCLEOTIDE SEQUENCE [LARGE SCALE GENOMIC DNA]</scope>
    <source>
        <strain evidence="4">KZ19</strain>
    </source>
</reference>
<gene>
    <name evidence="3" type="ORF">C3R40_001600</name>
    <name evidence="4" type="ORF">C3R40_07550</name>
</gene>
<reference evidence="3 5" key="3">
    <citation type="submission" date="2024-07" db="EMBL/GenBank/DDBJ databases">
        <authorList>
            <person name="Raymann K."/>
        </authorList>
    </citation>
    <scope>NUCLEOTIDE SEQUENCE [LARGE SCALE GENOMIC DNA]</scope>
    <source>
        <strain evidence="3 5">KZ19</strain>
    </source>
</reference>
<organism evidence="4">
    <name type="scientific">Serratia marcescens</name>
    <dbReference type="NCBI Taxonomy" id="615"/>
    <lineage>
        <taxon>Bacteria</taxon>
        <taxon>Pseudomonadati</taxon>
        <taxon>Pseudomonadota</taxon>
        <taxon>Gammaproteobacteria</taxon>
        <taxon>Enterobacterales</taxon>
        <taxon>Yersiniaceae</taxon>
        <taxon>Serratia</taxon>
    </lineage>
</organism>
<evidence type="ECO:0000313" key="5">
    <source>
        <dbReference type="Proteomes" id="UP000237365"/>
    </source>
</evidence>